<comment type="caution">
    <text evidence="2">The sequence shown here is derived from an EMBL/GenBank/DDBJ whole genome shotgun (WGS) entry which is preliminary data.</text>
</comment>
<reference evidence="2" key="1">
    <citation type="submission" date="2023-01" db="EMBL/GenBank/DDBJ databases">
        <title>Genome assembly of the deep-sea coral Lophelia pertusa.</title>
        <authorList>
            <person name="Herrera S."/>
            <person name="Cordes E."/>
        </authorList>
    </citation>
    <scope>NUCLEOTIDE SEQUENCE</scope>
    <source>
        <strain evidence="2">USNM1676648</strain>
        <tissue evidence="2">Polyp</tissue>
    </source>
</reference>
<accession>A0A9X0D7V7</accession>
<dbReference type="AlphaFoldDB" id="A0A9X0D7V7"/>
<evidence type="ECO:0000313" key="3">
    <source>
        <dbReference type="Proteomes" id="UP001163046"/>
    </source>
</evidence>
<feature type="region of interest" description="Disordered" evidence="1">
    <location>
        <begin position="61"/>
        <end position="107"/>
    </location>
</feature>
<gene>
    <name evidence="2" type="ORF">OS493_029176</name>
</gene>
<keyword evidence="3" id="KW-1185">Reference proteome</keyword>
<evidence type="ECO:0000313" key="2">
    <source>
        <dbReference type="EMBL" id="KAJ7389756.1"/>
    </source>
</evidence>
<evidence type="ECO:0000256" key="1">
    <source>
        <dbReference type="SAM" id="MobiDB-lite"/>
    </source>
</evidence>
<organism evidence="2 3">
    <name type="scientific">Desmophyllum pertusum</name>
    <dbReference type="NCBI Taxonomy" id="174260"/>
    <lineage>
        <taxon>Eukaryota</taxon>
        <taxon>Metazoa</taxon>
        <taxon>Cnidaria</taxon>
        <taxon>Anthozoa</taxon>
        <taxon>Hexacorallia</taxon>
        <taxon>Scleractinia</taxon>
        <taxon>Caryophylliina</taxon>
        <taxon>Caryophylliidae</taxon>
        <taxon>Desmophyllum</taxon>
    </lineage>
</organism>
<feature type="compositionally biased region" description="Polar residues" evidence="1">
    <location>
        <begin position="12"/>
        <end position="24"/>
    </location>
</feature>
<proteinExistence type="predicted"/>
<protein>
    <submittedName>
        <fullName evidence="2">Uncharacterized protein</fullName>
    </submittedName>
</protein>
<feature type="compositionally biased region" description="Acidic residues" evidence="1">
    <location>
        <begin position="86"/>
        <end position="96"/>
    </location>
</feature>
<name>A0A9X0D7V7_9CNID</name>
<sequence>MVTGVTFAPDVPSTSLQGEDNSSAARAPVPRPLGWALKVTKRPTRMTDNVKTFLMKKFEEGARTGNKADPVQAARTAAQRHRGIDAEEIPEEEAAESEMALDTLSSW</sequence>
<feature type="region of interest" description="Disordered" evidence="1">
    <location>
        <begin position="1"/>
        <end position="31"/>
    </location>
</feature>
<dbReference type="OrthoDB" id="5989285at2759"/>
<dbReference type="Proteomes" id="UP001163046">
    <property type="component" value="Unassembled WGS sequence"/>
</dbReference>
<dbReference type="EMBL" id="MU825425">
    <property type="protein sequence ID" value="KAJ7389756.1"/>
    <property type="molecule type" value="Genomic_DNA"/>
</dbReference>